<name>A0A3B1C3J6_9ZZZZ</name>
<reference evidence="1" key="1">
    <citation type="submission" date="2018-06" db="EMBL/GenBank/DDBJ databases">
        <authorList>
            <person name="Zhirakovskaya E."/>
        </authorList>
    </citation>
    <scope>NUCLEOTIDE SEQUENCE</scope>
</reference>
<dbReference type="EMBL" id="UOGC01000074">
    <property type="protein sequence ID" value="VAX18614.1"/>
    <property type="molecule type" value="Genomic_DNA"/>
</dbReference>
<dbReference type="InterPro" id="IPR008323">
    <property type="entry name" value="UCP033563"/>
</dbReference>
<dbReference type="PIRSF" id="PIRSF033563">
    <property type="entry name" value="UCP033563"/>
    <property type="match status" value="1"/>
</dbReference>
<dbReference type="Pfam" id="PF06245">
    <property type="entry name" value="DUF1015"/>
    <property type="match status" value="1"/>
</dbReference>
<protein>
    <submittedName>
        <fullName evidence="1">Related to HTH domain of SpoOJ/ParA/ParB/repB family, involved in chromosome partitioning</fullName>
    </submittedName>
</protein>
<sequence>MAQKVNPFRGVRYNKKAVGNDFTSVLAPPYDVISPEYQDELYKRNDKNVVRLILEKKYDTDTDDNNRYTRSAKTLKEWMGNGTLQQDEKPALYLYAQDYEIDGEKRRRVGFICRRLIEQLGTSIHPHERTLSGPKVDRLNLTRTCQMNFSQIFGLYSDPDLYLDSMWEEIMKTEPELSETDDDGVGHHMWIVTDADVISKVQAFLEEKPVVIADGHHRYETALNYRNERRAKDGETCDAEYDFVMMYLSNTNGQGFTVLPTHRVIIEMADMTNDEILKRLEESFNITEHPFTATTEKEFAVKLAETGKTTTALGLYLGDDKIYLLAFKDGAKLPGSENDLEALRRLDVTILQDLIFEDYLGVKREDVASKKAVKFMIDAMEVKKMVDDKAARAVFLMNSTNVDQIIDVATNGGVMPQKSTYFYPKLISGFVFNPLA</sequence>
<gene>
    <name evidence="1" type="ORF">MNBD_NITROSPINAE01-484</name>
</gene>
<accession>A0A3B1C3J6</accession>
<evidence type="ECO:0000313" key="1">
    <source>
        <dbReference type="EMBL" id="VAX18614.1"/>
    </source>
</evidence>
<dbReference type="AlphaFoldDB" id="A0A3B1C3J6"/>
<dbReference type="PANTHER" id="PTHR36454">
    <property type="entry name" value="LMO2823 PROTEIN"/>
    <property type="match status" value="1"/>
</dbReference>
<organism evidence="1">
    <name type="scientific">hydrothermal vent metagenome</name>
    <dbReference type="NCBI Taxonomy" id="652676"/>
    <lineage>
        <taxon>unclassified sequences</taxon>
        <taxon>metagenomes</taxon>
        <taxon>ecological metagenomes</taxon>
    </lineage>
</organism>
<proteinExistence type="predicted"/>
<dbReference type="PANTHER" id="PTHR36454:SF1">
    <property type="entry name" value="DUF1015 DOMAIN-CONTAINING PROTEIN"/>
    <property type="match status" value="1"/>
</dbReference>